<gene>
    <name evidence="1" type="ORF">OdinLCB4_006805</name>
</gene>
<dbReference type="InterPro" id="IPR019270">
    <property type="entry name" value="DUF2283"/>
</dbReference>
<accession>A0AAF0D1Z4</accession>
<sequence>MKIRYDSEVDILTLEVSEAAIDYAEEVGG</sequence>
<proteinExistence type="predicted"/>
<dbReference type="AlphaFoldDB" id="A0AAF0D1Z4"/>
<dbReference type="Pfam" id="PF10049">
    <property type="entry name" value="DUF2283"/>
    <property type="match status" value="1"/>
</dbReference>
<evidence type="ECO:0000313" key="2">
    <source>
        <dbReference type="Proteomes" id="UP000186851"/>
    </source>
</evidence>
<dbReference type="EMBL" id="CP091871">
    <property type="protein sequence ID" value="WEU40175.1"/>
    <property type="molecule type" value="Genomic_DNA"/>
</dbReference>
<organism evidence="1 2">
    <name type="scientific">Odinarchaeota yellowstonii (strain LCB_4)</name>
    <dbReference type="NCBI Taxonomy" id="1841599"/>
    <lineage>
        <taxon>Archaea</taxon>
        <taxon>Promethearchaeati</taxon>
        <taxon>Candidatus Odinarchaeota</taxon>
        <taxon>Candidatus Odinarchaeia</taxon>
        <taxon>Candidatus Odinarchaeales</taxon>
        <taxon>Candidatus Odinarchaeaceae</taxon>
        <taxon>Candidatus Odinarchaeum</taxon>
    </lineage>
</organism>
<evidence type="ECO:0000313" key="1">
    <source>
        <dbReference type="EMBL" id="WEU40175.1"/>
    </source>
</evidence>
<dbReference type="Proteomes" id="UP000186851">
    <property type="component" value="Chromosome"/>
</dbReference>
<reference evidence="1" key="2">
    <citation type="journal article" date="2022" name="Nat. Microbiol.">
        <title>A closed Candidatus Odinarchaeum chromosome exposes Asgard archaeal viruses.</title>
        <authorList>
            <person name="Tamarit D."/>
            <person name="Caceres E.F."/>
            <person name="Krupovic M."/>
            <person name="Nijland R."/>
            <person name="Eme L."/>
            <person name="Robinson N.P."/>
            <person name="Ettema T.J.G."/>
        </authorList>
    </citation>
    <scope>NUCLEOTIDE SEQUENCE</scope>
    <source>
        <strain evidence="1">LCB_4</strain>
    </source>
</reference>
<protein>
    <submittedName>
        <fullName evidence="1">DUF2283 domain-containing protein</fullName>
    </submittedName>
</protein>
<dbReference type="KEGG" id="oyw:OdinLCB4_006805"/>
<name>A0AAF0D1Z4_ODILC</name>
<reference evidence="1" key="1">
    <citation type="journal article" date="2017" name="Nature">
        <title>Asgard archaea illuminate the origin of eukaryotic cellular complexity.</title>
        <authorList>
            <person name="Zaremba-Niedzwiedzka K."/>
            <person name="Caceres E.F."/>
            <person name="Saw J.H."/>
            <person name="Backstrom D."/>
            <person name="Juzokaite L."/>
            <person name="Vancaester E."/>
            <person name="Seitz K.W."/>
            <person name="Anantharaman K."/>
            <person name="Starnawski P."/>
            <person name="Kjeldsen K.U."/>
            <person name="Scott M.B."/>
            <person name="Nunoura T."/>
            <person name="Banfield J.F."/>
            <person name="Schramm A."/>
            <person name="Baker B.J."/>
            <person name="Spang A."/>
            <person name="Ettema T.J.G."/>
        </authorList>
    </citation>
    <scope>NUCLEOTIDE SEQUENCE</scope>
    <source>
        <strain evidence="1">LCB_4</strain>
    </source>
</reference>